<dbReference type="Proteomes" id="UP001333710">
    <property type="component" value="Chromosome"/>
</dbReference>
<evidence type="ECO:0000256" key="1">
    <source>
        <dbReference type="SAM" id="SignalP"/>
    </source>
</evidence>
<keyword evidence="1" id="KW-0732">Signal</keyword>
<sequence length="165" mass="18059">MKNLFLAALTLVFVSACSTVEMVNEYMPWYSGNSVESVGLKVNTGTAMNYAVSVDIVFAYDENLVTLLTSTSSDQWFKERQGYIASYGVNMDVIQRQIVPGYSELLDNFSERSALAKGVFAFAYYPNNPNAKAVLTEVATPWLVFDAAQMTMVSAAPGGATEDQE</sequence>
<keyword evidence="3" id="KW-1185">Reference proteome</keyword>
<proteinExistence type="predicted"/>
<evidence type="ECO:0008006" key="4">
    <source>
        <dbReference type="Google" id="ProtNLM"/>
    </source>
</evidence>
<dbReference type="PROSITE" id="PS51257">
    <property type="entry name" value="PROKAR_LIPOPROTEIN"/>
    <property type="match status" value="1"/>
</dbReference>
<evidence type="ECO:0000313" key="2">
    <source>
        <dbReference type="EMBL" id="BDX06556.1"/>
    </source>
</evidence>
<organism evidence="2 3">
    <name type="scientific">Planctobacterium marinum</name>
    <dbReference type="NCBI Taxonomy" id="1631968"/>
    <lineage>
        <taxon>Bacteria</taxon>
        <taxon>Pseudomonadati</taxon>
        <taxon>Pseudomonadota</taxon>
        <taxon>Gammaproteobacteria</taxon>
        <taxon>Alteromonadales</taxon>
        <taxon>Alteromonadaceae</taxon>
        <taxon>Planctobacterium</taxon>
    </lineage>
</organism>
<dbReference type="RefSeq" id="WP_338292570.1">
    <property type="nucleotide sequence ID" value="NZ_AP027272.1"/>
</dbReference>
<feature type="signal peptide" evidence="1">
    <location>
        <begin position="1"/>
        <end position="18"/>
    </location>
</feature>
<gene>
    <name evidence="2" type="ORF">MACH26_20770</name>
</gene>
<protein>
    <recommendedName>
        <fullName evidence="4">Lipoprotein</fullName>
    </recommendedName>
</protein>
<evidence type="ECO:0000313" key="3">
    <source>
        <dbReference type="Proteomes" id="UP001333710"/>
    </source>
</evidence>
<dbReference type="AlphaFoldDB" id="A0AA48KPE1"/>
<accession>A0AA48KPE1</accession>
<reference evidence="2" key="1">
    <citation type="submission" date="2023-01" db="EMBL/GenBank/DDBJ databases">
        <title>Complete genome sequence of Planctobacterium marinum strain Dej080120_11.</title>
        <authorList>
            <person name="Ueki S."/>
            <person name="Maruyama F."/>
        </authorList>
    </citation>
    <scope>NUCLEOTIDE SEQUENCE</scope>
    <source>
        <strain evidence="2">Dej080120_11</strain>
    </source>
</reference>
<dbReference type="KEGG" id="pmaw:MACH26_20770"/>
<feature type="chain" id="PRO_5041387539" description="Lipoprotein" evidence="1">
    <location>
        <begin position="19"/>
        <end position="165"/>
    </location>
</feature>
<dbReference type="EMBL" id="AP027272">
    <property type="protein sequence ID" value="BDX06556.1"/>
    <property type="molecule type" value="Genomic_DNA"/>
</dbReference>
<name>A0AA48KPE1_9ALTE</name>